<dbReference type="Gene3D" id="2.20.110.10">
    <property type="entry name" value="Histone H3 K4-specific methyltransferase SET7/9 N-terminal domain"/>
    <property type="match status" value="4"/>
</dbReference>
<feature type="region of interest" description="Disordered" evidence="2">
    <location>
        <begin position="299"/>
        <end position="536"/>
    </location>
</feature>
<dbReference type="PANTHER" id="PTHR43215:SF14">
    <property type="entry name" value="RADIAL SPOKE HEAD 1 HOMOLOG"/>
    <property type="match status" value="1"/>
</dbReference>
<gene>
    <name evidence="3" type="ORF">MACJ_002126</name>
</gene>
<dbReference type="PANTHER" id="PTHR43215">
    <property type="entry name" value="RADIAL SPOKE HEAD 1 HOMOLOG"/>
    <property type="match status" value="1"/>
</dbReference>
<evidence type="ECO:0000313" key="3">
    <source>
        <dbReference type="EMBL" id="UKJ88880.1"/>
    </source>
</evidence>
<dbReference type="InterPro" id="IPR003409">
    <property type="entry name" value="MORN"/>
</dbReference>
<dbReference type="SUPFAM" id="SSF82185">
    <property type="entry name" value="Histone H3 K4-specific methyltransferase SET7/9 N-terminal domain"/>
    <property type="match status" value="2"/>
</dbReference>
<proteinExistence type="predicted"/>
<dbReference type="SMART" id="SM00698">
    <property type="entry name" value="MORN"/>
    <property type="match status" value="7"/>
</dbReference>
<evidence type="ECO:0000256" key="1">
    <source>
        <dbReference type="ARBA" id="ARBA00022737"/>
    </source>
</evidence>
<dbReference type="OrthoDB" id="203073at2759"/>
<feature type="compositionally biased region" description="Basic and acidic residues" evidence="2">
    <location>
        <begin position="476"/>
        <end position="492"/>
    </location>
</feature>
<dbReference type="AlphaFoldDB" id="A0A976QSF7"/>
<feature type="compositionally biased region" description="Basic and acidic residues" evidence="2">
    <location>
        <begin position="378"/>
        <end position="388"/>
    </location>
</feature>
<dbReference type="Proteomes" id="UP000244803">
    <property type="component" value="Chromosome 3"/>
</dbReference>
<dbReference type="EMBL" id="CP056066">
    <property type="protein sequence ID" value="UKJ88880.1"/>
    <property type="molecule type" value="Genomic_DNA"/>
</dbReference>
<evidence type="ECO:0000313" key="4">
    <source>
        <dbReference type="Proteomes" id="UP000244803"/>
    </source>
</evidence>
<name>A0A976QSF7_THEOR</name>
<keyword evidence="1" id="KW-0677">Repeat</keyword>
<feature type="compositionally biased region" description="Basic residues" evidence="2">
    <location>
        <begin position="525"/>
        <end position="536"/>
    </location>
</feature>
<accession>A0A976QSF7</accession>
<dbReference type="Pfam" id="PF02493">
    <property type="entry name" value="MORN"/>
    <property type="match status" value="6"/>
</dbReference>
<reference evidence="3" key="1">
    <citation type="submission" date="2022-07" db="EMBL/GenBank/DDBJ databases">
        <title>Evaluation of T. orientalis genome assembly methods using nanopore sequencing and analysis of variation between genomes.</title>
        <authorList>
            <person name="Yam J."/>
            <person name="Micallef M.L."/>
            <person name="Liu M."/>
            <person name="Djordjevic S.P."/>
            <person name="Bogema D.R."/>
            <person name="Jenkins C."/>
        </authorList>
    </citation>
    <scope>NUCLEOTIDE SEQUENCE</scope>
    <source>
        <strain evidence="3">Fish Creek</strain>
    </source>
</reference>
<feature type="compositionally biased region" description="Low complexity" evidence="2">
    <location>
        <begin position="307"/>
        <end position="322"/>
    </location>
</feature>
<organism evidence="3 4">
    <name type="scientific">Theileria orientalis</name>
    <dbReference type="NCBI Taxonomy" id="68886"/>
    <lineage>
        <taxon>Eukaryota</taxon>
        <taxon>Sar</taxon>
        <taxon>Alveolata</taxon>
        <taxon>Apicomplexa</taxon>
        <taxon>Aconoidasida</taxon>
        <taxon>Piroplasmida</taxon>
        <taxon>Theileriidae</taxon>
        <taxon>Theileria</taxon>
    </lineage>
</organism>
<protein>
    <submittedName>
        <fullName evidence="3">Phosphatidylinositol-4-phosphate 5-kinase</fullName>
    </submittedName>
</protein>
<sequence>MGTLCSKPRFAAVTKPTNFLTFVPSDERSLTEQFILEKADHKFVLSAFGTREPNKWDLEKLSRELKIPVRPLEKLFRANNPEERVRLPPVLNPDGSVYFGEWKNNVFDGTGHLFLSNGCQYIGGFSKGYFEGAGDMLTLSGDQYKGMYSGGKRHGKGILQFKNGDVYDGSWSYGSRHGYGVERFKDGTVFMGNFKHNKRSGHGELKKPDGTHYEGHFNNNLITGIGKMQWPHGETYTGGFRNGLKHGHGTTTWKSGDFITHKGYYREGKMSGNFKIVKRDGSVQEAFYQNDEFVRNLEAGDRKPTYSGRFSSRSSHSFSRSSTKLTNDSPTKNPSFEPQVPSTPQESVELKSEVKRSPRASQEGVASKFNIDANQKLSFERSTSKDSFEPGSEGRTSPEQSPRSVPNSVSKPGSEHNGVREYAETERPSFSRAPSSLSRPGYKKLAYTRVNHRGAPHDFAVSHPLEQNGHPPAHHYANDHGNHGDHVDRSIIELEANGDGDHSGSYAPFRKRRFTPRGRTTTRPSRGRRGSSRYTT</sequence>
<feature type="compositionally biased region" description="Polar residues" evidence="2">
    <location>
        <begin position="323"/>
        <end position="346"/>
    </location>
</feature>
<feature type="compositionally biased region" description="Basic and acidic residues" evidence="2">
    <location>
        <begin position="413"/>
        <end position="429"/>
    </location>
</feature>
<evidence type="ECO:0000256" key="2">
    <source>
        <dbReference type="SAM" id="MobiDB-lite"/>
    </source>
</evidence>
<feature type="compositionally biased region" description="Polar residues" evidence="2">
    <location>
        <begin position="394"/>
        <end position="411"/>
    </location>
</feature>